<dbReference type="GO" id="GO:0008843">
    <property type="term" value="F:endochitinase activity"/>
    <property type="evidence" value="ECO:0007669"/>
    <property type="project" value="UniProtKB-EC"/>
</dbReference>
<dbReference type="InterPro" id="IPR001579">
    <property type="entry name" value="Glyco_hydro_18_chit_AS"/>
</dbReference>
<evidence type="ECO:0000256" key="1">
    <source>
        <dbReference type="ARBA" id="ARBA00000822"/>
    </source>
</evidence>
<accession>A0AAV5ADT3</accession>
<protein>
    <recommendedName>
        <fullName evidence="8">GH18 domain-containing protein</fullName>
    </recommendedName>
</protein>
<keyword evidence="3" id="KW-0146">Chitin degradation</keyword>
<keyword evidence="10" id="KW-1185">Reference proteome</keyword>
<feature type="signal peptide" evidence="7">
    <location>
        <begin position="1"/>
        <end position="23"/>
    </location>
</feature>
<keyword evidence="4" id="KW-0119">Carbohydrate metabolism</keyword>
<dbReference type="GO" id="GO:0000272">
    <property type="term" value="P:polysaccharide catabolic process"/>
    <property type="evidence" value="ECO:0007669"/>
    <property type="project" value="UniProtKB-KW"/>
</dbReference>
<keyword evidence="6" id="KW-0624">Polysaccharide degradation</keyword>
<dbReference type="SUPFAM" id="SSF51445">
    <property type="entry name" value="(Trans)glycosidases"/>
    <property type="match status" value="1"/>
</dbReference>
<organism evidence="9 10">
    <name type="scientific">Clathrus columnatus</name>
    <dbReference type="NCBI Taxonomy" id="1419009"/>
    <lineage>
        <taxon>Eukaryota</taxon>
        <taxon>Fungi</taxon>
        <taxon>Dikarya</taxon>
        <taxon>Basidiomycota</taxon>
        <taxon>Agaricomycotina</taxon>
        <taxon>Agaricomycetes</taxon>
        <taxon>Phallomycetidae</taxon>
        <taxon>Phallales</taxon>
        <taxon>Clathraceae</taxon>
        <taxon>Clathrus</taxon>
    </lineage>
</organism>
<dbReference type="AlphaFoldDB" id="A0AAV5ADT3"/>
<keyword evidence="5" id="KW-0326">Glycosidase</keyword>
<keyword evidence="7" id="KW-0732">Signal</keyword>
<evidence type="ECO:0000256" key="5">
    <source>
        <dbReference type="ARBA" id="ARBA00023295"/>
    </source>
</evidence>
<comment type="caution">
    <text evidence="9">The sequence shown here is derived from an EMBL/GenBank/DDBJ whole genome shotgun (WGS) entry which is preliminary data.</text>
</comment>
<sequence>MVGISSSFSFLFSLLAILRSAYAAPNGVSPSPRLTRDVGMFKHGGINPAPVKEENASVNVISTHPDTISTTSSVASASSSPRFVIYSDKWVSGETGPPNVTAVAVKGAYDKAAEWTQLTAAQRSTVKAQYNAAGVKLLVSLFGSTDAPTSTGADPVDTANTMAAWAIQYGLDGVDVDYEDFNAIDAGNGKAEAWLTTFTQQLRVNLPQGQYIITHAPVAPWFSPGIFGGGAYLTVNKNVGSIIDWSALFQIAASGVSLNKLVIGKPANTGDANNGYIAPATLSTCITQAKAKGWNAGVMVWEFPDATASWIKSVRAQAFPE</sequence>
<evidence type="ECO:0000256" key="4">
    <source>
        <dbReference type="ARBA" id="ARBA00023277"/>
    </source>
</evidence>
<gene>
    <name evidence="9" type="ORF">Clacol_005041</name>
</gene>
<evidence type="ECO:0000256" key="3">
    <source>
        <dbReference type="ARBA" id="ARBA00023024"/>
    </source>
</evidence>
<comment type="catalytic activity">
    <reaction evidence="1">
        <text>Random endo-hydrolysis of N-acetyl-beta-D-glucosaminide (1-&gt;4)-beta-linkages in chitin and chitodextrins.</text>
        <dbReference type="EC" id="3.2.1.14"/>
    </reaction>
</comment>
<proteinExistence type="predicted"/>
<keyword evidence="2" id="KW-0378">Hydrolase</keyword>
<evidence type="ECO:0000313" key="9">
    <source>
        <dbReference type="EMBL" id="GJJ10813.1"/>
    </source>
</evidence>
<dbReference type="InterPro" id="IPR001223">
    <property type="entry name" value="Glyco_hydro18_cat"/>
</dbReference>
<feature type="chain" id="PRO_5043315926" description="GH18 domain-containing protein" evidence="7">
    <location>
        <begin position="24"/>
        <end position="321"/>
    </location>
</feature>
<dbReference type="Proteomes" id="UP001050691">
    <property type="component" value="Unassembled WGS sequence"/>
</dbReference>
<dbReference type="InterPro" id="IPR017853">
    <property type="entry name" value="GH"/>
</dbReference>
<dbReference type="EMBL" id="BPWL01000005">
    <property type="protein sequence ID" value="GJJ10813.1"/>
    <property type="molecule type" value="Genomic_DNA"/>
</dbReference>
<dbReference type="CDD" id="cd00598">
    <property type="entry name" value="GH18_chitinase-like"/>
    <property type="match status" value="1"/>
</dbReference>
<evidence type="ECO:0000256" key="6">
    <source>
        <dbReference type="ARBA" id="ARBA00023326"/>
    </source>
</evidence>
<evidence type="ECO:0000313" key="10">
    <source>
        <dbReference type="Proteomes" id="UP001050691"/>
    </source>
</evidence>
<feature type="domain" description="GH18" evidence="8">
    <location>
        <begin position="57"/>
        <end position="321"/>
    </location>
</feature>
<dbReference type="GO" id="GO:0006032">
    <property type="term" value="P:chitin catabolic process"/>
    <property type="evidence" value="ECO:0007669"/>
    <property type="project" value="UniProtKB-KW"/>
</dbReference>
<dbReference type="PROSITE" id="PS01095">
    <property type="entry name" value="GH18_1"/>
    <property type="match status" value="1"/>
</dbReference>
<dbReference type="Gene3D" id="3.20.20.80">
    <property type="entry name" value="Glycosidases"/>
    <property type="match status" value="1"/>
</dbReference>
<dbReference type="PROSITE" id="PS51910">
    <property type="entry name" value="GH18_2"/>
    <property type="match status" value="1"/>
</dbReference>
<evidence type="ECO:0000256" key="7">
    <source>
        <dbReference type="SAM" id="SignalP"/>
    </source>
</evidence>
<reference evidence="9" key="1">
    <citation type="submission" date="2021-10" db="EMBL/GenBank/DDBJ databases">
        <title>De novo Genome Assembly of Clathrus columnatus (Basidiomycota, Fungi) Using Illumina and Nanopore Sequence Data.</title>
        <authorList>
            <person name="Ogiso-Tanaka E."/>
            <person name="Itagaki H."/>
            <person name="Hosoya T."/>
            <person name="Hosaka K."/>
        </authorList>
    </citation>
    <scope>NUCLEOTIDE SEQUENCE</scope>
    <source>
        <strain evidence="9">MO-923</strain>
    </source>
</reference>
<evidence type="ECO:0000259" key="8">
    <source>
        <dbReference type="PROSITE" id="PS51910"/>
    </source>
</evidence>
<evidence type="ECO:0000256" key="2">
    <source>
        <dbReference type="ARBA" id="ARBA00022801"/>
    </source>
</evidence>
<name>A0AAV5ADT3_9AGAM</name>